<dbReference type="Gene3D" id="3.30.160.60">
    <property type="entry name" value="Classic Zinc Finger"/>
    <property type="match status" value="1"/>
</dbReference>
<feature type="domain" description="B box-type" evidence="8">
    <location>
        <begin position="333"/>
        <end position="375"/>
    </location>
</feature>
<dbReference type="Proteomes" id="UP000678393">
    <property type="component" value="Unassembled WGS sequence"/>
</dbReference>
<proteinExistence type="predicted"/>
<keyword evidence="3 5" id="KW-0863">Zinc-finger</keyword>
<keyword evidence="4" id="KW-0862">Zinc</keyword>
<dbReference type="GO" id="GO:0008270">
    <property type="term" value="F:zinc ion binding"/>
    <property type="evidence" value="ECO:0007669"/>
    <property type="project" value="UniProtKB-KW"/>
</dbReference>
<dbReference type="GO" id="GO:0003730">
    <property type="term" value="F:mRNA 3'-UTR binding"/>
    <property type="evidence" value="ECO:0007669"/>
    <property type="project" value="TreeGrafter"/>
</dbReference>
<feature type="non-terminal residue" evidence="9">
    <location>
        <position position="1"/>
    </location>
</feature>
<evidence type="ECO:0000256" key="3">
    <source>
        <dbReference type="ARBA" id="ARBA00022771"/>
    </source>
</evidence>
<feature type="domain" description="RING-type" evidence="7">
    <location>
        <begin position="260"/>
        <end position="301"/>
    </location>
</feature>
<dbReference type="InterPro" id="IPR013083">
    <property type="entry name" value="Znf_RING/FYVE/PHD"/>
</dbReference>
<name>A0A8S3Z928_9EUPU</name>
<evidence type="ECO:0000259" key="7">
    <source>
        <dbReference type="PROSITE" id="PS50089"/>
    </source>
</evidence>
<dbReference type="InterPro" id="IPR000315">
    <property type="entry name" value="Znf_B-box"/>
</dbReference>
<dbReference type="InterPro" id="IPR017907">
    <property type="entry name" value="Znf_RING_CS"/>
</dbReference>
<evidence type="ECO:0000256" key="4">
    <source>
        <dbReference type="ARBA" id="ARBA00022833"/>
    </source>
</evidence>
<dbReference type="InterPro" id="IPR050952">
    <property type="entry name" value="TRIM-NHL_E3_ligases"/>
</dbReference>
<dbReference type="PROSITE" id="PS00518">
    <property type="entry name" value="ZF_RING_1"/>
    <property type="match status" value="1"/>
</dbReference>
<dbReference type="CDD" id="cd19757">
    <property type="entry name" value="Bbox1"/>
    <property type="match status" value="1"/>
</dbReference>
<keyword evidence="2" id="KW-0677">Repeat</keyword>
<dbReference type="Pfam" id="PF01436">
    <property type="entry name" value="NHL"/>
    <property type="match status" value="1"/>
</dbReference>
<evidence type="ECO:0000259" key="8">
    <source>
        <dbReference type="PROSITE" id="PS50119"/>
    </source>
</evidence>
<comment type="caution">
    <text evidence="9">The sequence shown here is derived from an EMBL/GenBank/DDBJ whole genome shotgun (WGS) entry which is preliminary data.</text>
</comment>
<evidence type="ECO:0000256" key="6">
    <source>
        <dbReference type="PROSITE-ProRule" id="PRU00504"/>
    </source>
</evidence>
<sequence>YGANISSTNTSTLPSCDASSESLSVYGHKFSMTSLQLNLTSSSSSKQGHPVIRQNDPTHNMAPPSEVDQINFLRRPLFSPSHSVANVNQELKNKGSLLASTNPTISVTDNADGFNPYEPTFQSSHLKFNRHSSHYSLSVLAGNQREYKTGETGRNVYSPQGFATTQGFREAPKHSSTVESGKPFTSFRNFVANSSQDFSVPPPVGLPPMTCSSLPTGLSLLIGAPPPASVFPLTSTSLQYQPQQQAIAQIAESVEMIICCKQCKETHRWPHVLRCLHVFCFPCLVTKFNPADQTIICPSCHLETSMKDGPCSLKMDVHASRMMLSQNISPFTCTACSRGQDAVTCCKTCIAYLCRSCQDGHQNINQFLNHTLVPITKMRKNADGVYTHFCDLHPSQQLTDYCCVCKNMICIVCRPDHNHPDNANCCMSMAEAFQTVAEVLRRYNHDSDVKADDMFGIAKKGPLSKRELDQMGRKVFKLIDDYCNYSRAVIEQNRELALKQVMATLLHLEQKSKTVASDAYKACEDMKTYKDFTSRTMNMSVPEDTLMYLQIMDEAYKRSVISCSKVTKENEHIQGEVTFTPDYKETHEILSHNLACIYHDNQLVPDANLLPYMEESHNPRNHIASVENSNHRYRSRSVTTETMPISTWNSVTDGERKNGTFISQLNRCRTKTSYIHTFGESGQGEYSFTEPSGHAYMKDGSYVICDTNNHRIVHYSASHEYIRTIGQPPSLPPVVGGPDGRSRGKFSRQNGYLYFPYRVAICPVTQNIVVTERSPSHDIQIFSHAGTFLRCFGGNILQHPRGVTVDEEGNIIVVECKIMKLDMFNQNGHLFAAYPLSKALQFPNDIAVKDKKIFISDNLGHCVHVFNYKAEFLYKIGSEYVTYFPIGVSINHLNQVVVTDNHNTFNITVFDMAGTVLHIFESVSKLAQCHNVSVHPTRLELMLSTKDCSTYFFSYDPEGTHALKPPASHKSGNAVIRTGRH</sequence>
<dbReference type="PROSITE" id="PS50089">
    <property type="entry name" value="ZF_RING_2"/>
    <property type="match status" value="1"/>
</dbReference>
<protein>
    <submittedName>
        <fullName evidence="9">Uncharacterized protein</fullName>
    </submittedName>
</protein>
<dbReference type="PANTHER" id="PTHR24104:SF41">
    <property type="entry name" value="BRAIN TUMOR PROTEIN"/>
    <property type="match status" value="1"/>
</dbReference>
<accession>A0A8S3Z928</accession>
<evidence type="ECO:0000256" key="2">
    <source>
        <dbReference type="ARBA" id="ARBA00022737"/>
    </source>
</evidence>
<dbReference type="SUPFAM" id="SSF101898">
    <property type="entry name" value="NHL repeat"/>
    <property type="match status" value="1"/>
</dbReference>
<dbReference type="PROSITE" id="PS50119">
    <property type="entry name" value="ZF_BBOX"/>
    <property type="match status" value="2"/>
</dbReference>
<feature type="repeat" description="NHL" evidence="6">
    <location>
        <begin position="786"/>
        <end position="827"/>
    </location>
</feature>
<dbReference type="OrthoDB" id="342730at2759"/>
<dbReference type="AlphaFoldDB" id="A0A8S3Z928"/>
<keyword evidence="1" id="KW-0479">Metal-binding</keyword>
<feature type="domain" description="B box-type" evidence="8">
    <location>
        <begin position="389"/>
        <end position="419"/>
    </location>
</feature>
<dbReference type="SUPFAM" id="SSF57850">
    <property type="entry name" value="RING/U-box"/>
    <property type="match status" value="1"/>
</dbReference>
<dbReference type="PANTHER" id="PTHR24104">
    <property type="entry name" value="E3 UBIQUITIN-PROTEIN LIGASE NHLRC1-RELATED"/>
    <property type="match status" value="1"/>
</dbReference>
<evidence type="ECO:0000256" key="1">
    <source>
        <dbReference type="ARBA" id="ARBA00022723"/>
    </source>
</evidence>
<organism evidence="9 10">
    <name type="scientific">Candidula unifasciata</name>
    <dbReference type="NCBI Taxonomy" id="100452"/>
    <lineage>
        <taxon>Eukaryota</taxon>
        <taxon>Metazoa</taxon>
        <taxon>Spiralia</taxon>
        <taxon>Lophotrochozoa</taxon>
        <taxon>Mollusca</taxon>
        <taxon>Gastropoda</taxon>
        <taxon>Heterobranchia</taxon>
        <taxon>Euthyneura</taxon>
        <taxon>Panpulmonata</taxon>
        <taxon>Eupulmonata</taxon>
        <taxon>Stylommatophora</taxon>
        <taxon>Helicina</taxon>
        <taxon>Helicoidea</taxon>
        <taxon>Geomitridae</taxon>
        <taxon>Candidula</taxon>
    </lineage>
</organism>
<keyword evidence="10" id="KW-1185">Reference proteome</keyword>
<dbReference type="InterPro" id="IPR001841">
    <property type="entry name" value="Znf_RING"/>
</dbReference>
<dbReference type="PROSITE" id="PS51125">
    <property type="entry name" value="NHL"/>
    <property type="match status" value="2"/>
</dbReference>
<reference evidence="9" key="1">
    <citation type="submission" date="2021-04" db="EMBL/GenBank/DDBJ databases">
        <authorList>
            <consortium name="Molecular Ecology Group"/>
        </authorList>
    </citation>
    <scope>NUCLEOTIDE SEQUENCE</scope>
</reference>
<evidence type="ECO:0000313" key="10">
    <source>
        <dbReference type="Proteomes" id="UP000678393"/>
    </source>
</evidence>
<dbReference type="Gene3D" id="3.30.40.10">
    <property type="entry name" value="Zinc/RING finger domain, C3HC4 (zinc finger)"/>
    <property type="match status" value="1"/>
</dbReference>
<dbReference type="InterPro" id="IPR001258">
    <property type="entry name" value="NHL_repeat"/>
</dbReference>
<feature type="repeat" description="NHL" evidence="6">
    <location>
        <begin position="675"/>
        <end position="718"/>
    </location>
</feature>
<dbReference type="Gene3D" id="2.120.10.30">
    <property type="entry name" value="TolB, C-terminal domain"/>
    <property type="match status" value="1"/>
</dbReference>
<dbReference type="InterPro" id="IPR011042">
    <property type="entry name" value="6-blade_b-propeller_TolB-like"/>
</dbReference>
<gene>
    <name evidence="9" type="ORF">CUNI_LOCUS9828</name>
</gene>
<evidence type="ECO:0000256" key="5">
    <source>
        <dbReference type="PROSITE-ProRule" id="PRU00024"/>
    </source>
</evidence>
<dbReference type="EMBL" id="CAJHNH020001744">
    <property type="protein sequence ID" value="CAG5124270.1"/>
    <property type="molecule type" value="Genomic_DNA"/>
</dbReference>
<dbReference type="SMART" id="SM00184">
    <property type="entry name" value="RING"/>
    <property type="match status" value="1"/>
</dbReference>
<evidence type="ECO:0000313" key="9">
    <source>
        <dbReference type="EMBL" id="CAG5124270.1"/>
    </source>
</evidence>